<sequence length="242" mass="27589">MVLDNTEEILRNLQEMTDKPPTVYLFRAKLPVCPFYKTESEVATLKYIRINTEIPVATIVAWDSTAKDDLDFEWIIYWRECLESSSVMYGEKCRGMQNGVGKNTSELFDSTLSTAYRARKFPRLFRGGGPDRHPMFGNAGSAGSATPEEPPLLKNYDVEDDDSIHSVKWSYAIAKRDVWDEWLLRKCFNECLETYGLGVGTSRSADRLSKLDQGISALTENWTYARRILEQGVEKEKARGIC</sequence>
<dbReference type="OrthoDB" id="2831558at2759"/>
<keyword evidence="2" id="KW-1185">Reference proteome</keyword>
<dbReference type="AlphaFoldDB" id="A0A2J6RP75"/>
<reference evidence="1 2" key="1">
    <citation type="submission" date="2016-04" db="EMBL/GenBank/DDBJ databases">
        <title>A degradative enzymes factory behind the ericoid mycorrhizal symbiosis.</title>
        <authorList>
            <consortium name="DOE Joint Genome Institute"/>
            <person name="Martino E."/>
            <person name="Morin E."/>
            <person name="Grelet G."/>
            <person name="Kuo A."/>
            <person name="Kohler A."/>
            <person name="Daghino S."/>
            <person name="Barry K."/>
            <person name="Choi C."/>
            <person name="Cichocki N."/>
            <person name="Clum A."/>
            <person name="Copeland A."/>
            <person name="Hainaut M."/>
            <person name="Haridas S."/>
            <person name="Labutti K."/>
            <person name="Lindquist E."/>
            <person name="Lipzen A."/>
            <person name="Khouja H.-R."/>
            <person name="Murat C."/>
            <person name="Ohm R."/>
            <person name="Olson A."/>
            <person name="Spatafora J."/>
            <person name="Veneault-Fourrey C."/>
            <person name="Henrissat B."/>
            <person name="Grigoriev I."/>
            <person name="Martin F."/>
            <person name="Perotto S."/>
        </authorList>
    </citation>
    <scope>NUCLEOTIDE SEQUENCE [LARGE SCALE GENOMIC DNA]</scope>
    <source>
        <strain evidence="1 2">F</strain>
    </source>
</reference>
<dbReference type="STRING" id="1149755.A0A2J6RP75"/>
<name>A0A2J6RP75_HYAVF</name>
<evidence type="ECO:0000313" key="1">
    <source>
        <dbReference type="EMBL" id="PMD40302.1"/>
    </source>
</evidence>
<evidence type="ECO:0000313" key="2">
    <source>
        <dbReference type="Proteomes" id="UP000235786"/>
    </source>
</evidence>
<dbReference type="Proteomes" id="UP000235786">
    <property type="component" value="Unassembled WGS sequence"/>
</dbReference>
<dbReference type="EMBL" id="KZ613945">
    <property type="protein sequence ID" value="PMD40302.1"/>
    <property type="molecule type" value="Genomic_DNA"/>
</dbReference>
<accession>A0A2J6RP75</accession>
<protein>
    <submittedName>
        <fullName evidence="1">Uncharacterized protein</fullName>
    </submittedName>
</protein>
<gene>
    <name evidence="1" type="ORF">L207DRAFT_528671</name>
</gene>
<proteinExistence type="predicted"/>
<organism evidence="1 2">
    <name type="scientific">Hyaloscypha variabilis (strain UAMH 11265 / GT02V1 / F)</name>
    <name type="common">Meliniomyces variabilis</name>
    <dbReference type="NCBI Taxonomy" id="1149755"/>
    <lineage>
        <taxon>Eukaryota</taxon>
        <taxon>Fungi</taxon>
        <taxon>Dikarya</taxon>
        <taxon>Ascomycota</taxon>
        <taxon>Pezizomycotina</taxon>
        <taxon>Leotiomycetes</taxon>
        <taxon>Helotiales</taxon>
        <taxon>Hyaloscyphaceae</taxon>
        <taxon>Hyaloscypha</taxon>
        <taxon>Hyaloscypha variabilis</taxon>
    </lineage>
</organism>